<dbReference type="Proteomes" id="UP000294299">
    <property type="component" value="Chromosome NFRAN"/>
</dbReference>
<evidence type="ECO:0000313" key="1">
    <source>
        <dbReference type="EMBL" id="VFJ15211.1"/>
    </source>
</evidence>
<reference evidence="1 2" key="1">
    <citation type="submission" date="2019-02" db="EMBL/GenBank/DDBJ databases">
        <authorList>
            <person name="Lehtovirta-Morley E L."/>
        </authorList>
    </citation>
    <scope>NUCLEOTIDE SEQUENCE [LARGE SCALE GENOMIC DNA]</scope>
    <source>
        <strain evidence="1">NFRAN1</strain>
    </source>
</reference>
<dbReference type="AlphaFoldDB" id="A0A484IDL7"/>
<evidence type="ECO:0000313" key="2">
    <source>
        <dbReference type="Proteomes" id="UP000294299"/>
    </source>
</evidence>
<proteinExistence type="predicted"/>
<keyword evidence="2" id="KW-1185">Reference proteome</keyword>
<name>A0A484IDL7_9ARCH</name>
<sequence length="43" mass="4793">MGSNPTRSILIAVLKYSFYNNNRDLRVTGSALTDCLLDKDPYG</sequence>
<accession>A0A484IDL7</accession>
<gene>
    <name evidence="1" type="ORF">NFRAN_2888</name>
</gene>
<dbReference type="KEGG" id="nfn:NFRAN_2888"/>
<organism evidence="1 2">
    <name type="scientific">Candidatus Nitrosocosmicus franklandianus</name>
    <dbReference type="NCBI Taxonomy" id="1798806"/>
    <lineage>
        <taxon>Archaea</taxon>
        <taxon>Nitrososphaerota</taxon>
        <taxon>Nitrososphaeria</taxon>
        <taxon>Nitrososphaerales</taxon>
        <taxon>Nitrososphaeraceae</taxon>
        <taxon>Candidatus Nitrosocosmicus</taxon>
    </lineage>
</organism>
<protein>
    <submittedName>
        <fullName evidence="1">Uncharacterized protein</fullName>
    </submittedName>
</protein>
<dbReference type="EMBL" id="LR216287">
    <property type="protein sequence ID" value="VFJ15211.1"/>
    <property type="molecule type" value="Genomic_DNA"/>
</dbReference>